<accession>A0A2S6ZLZ2</accession>
<sequence length="96" mass="10813">MNKTEAAYAAVLDQRMAAGEILWWVFESVKLRLAKATFLTVDFFLMTAAGDLEAHEAKGYWEEDARIKIKVAAAMYPFRFVAVQCDGAGWKVEVFS</sequence>
<dbReference type="AlphaFoldDB" id="A0A2S6ZLZ2"/>
<gene>
    <name evidence="1" type="ORF">XthCFBP4691_01170</name>
</gene>
<dbReference type="EMBL" id="MIGX01000002">
    <property type="protein sequence ID" value="PPT93264.1"/>
    <property type="molecule type" value="Genomic_DNA"/>
</dbReference>
<dbReference type="Proteomes" id="UP000239898">
    <property type="component" value="Unassembled WGS sequence"/>
</dbReference>
<evidence type="ECO:0000313" key="1">
    <source>
        <dbReference type="EMBL" id="PPT93264.1"/>
    </source>
</evidence>
<proteinExistence type="predicted"/>
<evidence type="ECO:0000313" key="2">
    <source>
        <dbReference type="Proteomes" id="UP000239898"/>
    </source>
</evidence>
<name>A0A2S6ZLZ2_9XANT</name>
<reference evidence="1 2" key="1">
    <citation type="submission" date="2016-08" db="EMBL/GenBank/DDBJ databases">
        <title>Evolution of the type three secretion system and type three effector repertoires in Xanthomonas.</title>
        <authorList>
            <person name="Merda D."/>
            <person name="Briand M."/>
            <person name="Bosis E."/>
            <person name="Rousseau C."/>
            <person name="Portier P."/>
            <person name="Jacques M.-A."/>
            <person name="Fischer-Le Saux M."/>
        </authorList>
    </citation>
    <scope>NUCLEOTIDE SEQUENCE [LARGE SCALE GENOMIC DNA]</scope>
    <source>
        <strain evidence="1 2">CFBP 4691</strain>
    </source>
</reference>
<comment type="caution">
    <text evidence="1">The sequence shown here is derived from an EMBL/GenBank/DDBJ whole genome shotgun (WGS) entry which is preliminary data.</text>
</comment>
<dbReference type="OrthoDB" id="5588810at2"/>
<keyword evidence="2" id="KW-1185">Reference proteome</keyword>
<dbReference type="RefSeq" id="WP_128418735.1">
    <property type="nucleotide sequence ID" value="NZ_JBHSXW010000001.1"/>
</dbReference>
<dbReference type="Gene3D" id="3.40.91.30">
    <property type="match status" value="1"/>
</dbReference>
<organism evidence="1 2">
    <name type="scientific">Xanthomonas theicola</name>
    <dbReference type="NCBI Taxonomy" id="56464"/>
    <lineage>
        <taxon>Bacteria</taxon>
        <taxon>Pseudomonadati</taxon>
        <taxon>Pseudomonadota</taxon>
        <taxon>Gammaproteobacteria</taxon>
        <taxon>Lysobacterales</taxon>
        <taxon>Lysobacteraceae</taxon>
        <taxon>Xanthomonas</taxon>
    </lineage>
</organism>
<protein>
    <submittedName>
        <fullName evidence="1">DUF1064 domain-containing protein</fullName>
    </submittedName>
</protein>